<feature type="transmembrane region" description="Helical" evidence="1">
    <location>
        <begin position="62"/>
        <end position="79"/>
    </location>
</feature>
<evidence type="ECO:0000259" key="2">
    <source>
        <dbReference type="Pfam" id="PF14317"/>
    </source>
</evidence>
<feature type="transmembrane region" description="Helical" evidence="1">
    <location>
        <begin position="172"/>
        <end position="193"/>
    </location>
</feature>
<dbReference type="Proteomes" id="UP000246635">
    <property type="component" value="Unassembled WGS sequence"/>
</dbReference>
<evidence type="ECO:0000313" key="4">
    <source>
        <dbReference type="Proteomes" id="UP000246635"/>
    </source>
</evidence>
<dbReference type="AlphaFoldDB" id="A0A2V2YVQ2"/>
<gene>
    <name evidence="3" type="ORF">DFQ01_1049</name>
</gene>
<sequence length="195" mass="22449">MANESNQAIVVSLKEKDLIAFNLDLLLKRKVVFIPIAVGIISLIALINQLIHHEPIRDLPQILFILFLDIFIVSSLFIGSKRAMRNKFVQEEKRYSLTADHLHMESDSMTATIQWQDFTRIVISKRSVCLFTGTNSAHLIPVHSLNENQLAFIRQQSFINEQKQPNKKGSKFLKLTFIYLILFLVVVALLQLFTR</sequence>
<dbReference type="InterPro" id="IPR025588">
    <property type="entry name" value="YcxB-like_C"/>
</dbReference>
<dbReference type="Pfam" id="PF14317">
    <property type="entry name" value="YcxB"/>
    <property type="match status" value="1"/>
</dbReference>
<organism evidence="3 4">
    <name type="scientific">Paenibacillus cellulosilyticus</name>
    <dbReference type="NCBI Taxonomy" id="375489"/>
    <lineage>
        <taxon>Bacteria</taxon>
        <taxon>Bacillati</taxon>
        <taxon>Bacillota</taxon>
        <taxon>Bacilli</taxon>
        <taxon>Bacillales</taxon>
        <taxon>Paenibacillaceae</taxon>
        <taxon>Paenibacillus</taxon>
    </lineage>
</organism>
<dbReference type="RefSeq" id="WP_110043296.1">
    <property type="nucleotide sequence ID" value="NZ_CP054612.1"/>
</dbReference>
<keyword evidence="1" id="KW-1133">Transmembrane helix</keyword>
<evidence type="ECO:0000313" key="3">
    <source>
        <dbReference type="EMBL" id="PWW05451.1"/>
    </source>
</evidence>
<protein>
    <submittedName>
        <fullName evidence="3">YcxB-like protein</fullName>
    </submittedName>
</protein>
<keyword evidence="1" id="KW-0812">Transmembrane</keyword>
<feature type="transmembrane region" description="Helical" evidence="1">
    <location>
        <begin position="31"/>
        <end position="50"/>
    </location>
</feature>
<comment type="caution">
    <text evidence="3">The sequence shown here is derived from an EMBL/GenBank/DDBJ whole genome shotgun (WGS) entry which is preliminary data.</text>
</comment>
<proteinExistence type="predicted"/>
<keyword evidence="4" id="KW-1185">Reference proteome</keyword>
<feature type="domain" description="YcxB-like C-terminal" evidence="2">
    <location>
        <begin position="97"/>
        <end position="155"/>
    </location>
</feature>
<keyword evidence="1" id="KW-0472">Membrane</keyword>
<dbReference type="OrthoDB" id="2680464at2"/>
<name>A0A2V2YVQ2_9BACL</name>
<evidence type="ECO:0000256" key="1">
    <source>
        <dbReference type="SAM" id="Phobius"/>
    </source>
</evidence>
<reference evidence="3 4" key="1">
    <citation type="submission" date="2018-05" db="EMBL/GenBank/DDBJ databases">
        <title>Genomic Encyclopedia of Type Strains, Phase III (KMG-III): the genomes of soil and plant-associated and newly described type strains.</title>
        <authorList>
            <person name="Whitman W."/>
        </authorList>
    </citation>
    <scope>NUCLEOTIDE SEQUENCE [LARGE SCALE GENOMIC DNA]</scope>
    <source>
        <strain evidence="3 4">CECT 5696</strain>
    </source>
</reference>
<accession>A0A2V2YVQ2</accession>
<dbReference type="EMBL" id="QGTQ01000004">
    <property type="protein sequence ID" value="PWW05451.1"/>
    <property type="molecule type" value="Genomic_DNA"/>
</dbReference>